<feature type="domain" description="MABP1/WDR62 first WD40" evidence="1">
    <location>
        <begin position="54"/>
        <end position="325"/>
    </location>
</feature>
<dbReference type="InterPro" id="IPR036322">
    <property type="entry name" value="WD40_repeat_dom_sf"/>
</dbReference>
<dbReference type="GO" id="GO:0046330">
    <property type="term" value="P:positive regulation of JNK cascade"/>
    <property type="evidence" value="ECO:0007669"/>
    <property type="project" value="TreeGrafter"/>
</dbReference>
<proteinExistence type="predicted"/>
<dbReference type="Pfam" id="PF24780">
    <property type="entry name" value="WD40_MABP1-WDR62_1st"/>
    <property type="match status" value="1"/>
</dbReference>
<evidence type="ECO:0000313" key="2">
    <source>
        <dbReference type="Ensembl" id="ENSLBEP00000032431.1"/>
    </source>
</evidence>
<dbReference type="InParanoid" id="A0A3Q3GGS3"/>
<dbReference type="AlphaFoldDB" id="A0A3Q3GGS3"/>
<dbReference type="Proteomes" id="UP000261660">
    <property type="component" value="Unplaced"/>
</dbReference>
<dbReference type="SMART" id="SM00320">
    <property type="entry name" value="WD40"/>
    <property type="match status" value="4"/>
</dbReference>
<dbReference type="InterPro" id="IPR001680">
    <property type="entry name" value="WD40_rpt"/>
</dbReference>
<reference evidence="2" key="1">
    <citation type="submission" date="2025-08" db="UniProtKB">
        <authorList>
            <consortium name="Ensembl"/>
        </authorList>
    </citation>
    <scope>IDENTIFICATION</scope>
</reference>
<dbReference type="FunFam" id="2.130.10.10:FF:000046">
    <property type="entry name" value="WD repeat-containing protein 62 isoform 1"/>
    <property type="match status" value="1"/>
</dbReference>
<accession>A0A3Q3GGS3</accession>
<dbReference type="Gene3D" id="2.130.10.10">
    <property type="entry name" value="YVTN repeat-like/Quinoprotein amine dehydrogenase"/>
    <property type="match status" value="1"/>
</dbReference>
<dbReference type="GO" id="GO:0043124">
    <property type="term" value="P:negative regulation of canonical NF-kappaB signal transduction"/>
    <property type="evidence" value="ECO:0007669"/>
    <property type="project" value="TreeGrafter"/>
</dbReference>
<evidence type="ECO:0000259" key="1">
    <source>
        <dbReference type="Pfam" id="PF24780"/>
    </source>
</evidence>
<dbReference type="STRING" id="56723.ENSLBEP00000032431"/>
<dbReference type="InterPro" id="IPR015943">
    <property type="entry name" value="WD40/YVTN_repeat-like_dom_sf"/>
</dbReference>
<evidence type="ECO:0000313" key="3">
    <source>
        <dbReference type="Proteomes" id="UP000261660"/>
    </source>
</evidence>
<sequence>MTAEGSGTIRSRIKNLLRSPSIKLRRKSGTARHELGDKVTLEKVLGISAPGNRALACDPRSGLLAYPAGCVVVLLNPRKNKQHHIFNNSRKTITTLAFSPDGKYVVTGESGHMPAVRVWDVSEHVQIAELQEHKYGVACVSFSPNGKFIVSVGFQHDMIVNVWNWKKNVLVAANKVSSKVTAVSFSDDSSYFVTAGNRHVKFWYLDHSKTSKANATVPLMGRSGLLGELRNNFFSDVACGRGRQASSTFCITSSGLLCEFNDRRLLDKWVELRVSATCLSVTDEMIFCGCSDGIVRAFSPVNLHFLCTLPRPHSLGVDITSMLDAR</sequence>
<name>A0A3Q3GGS3_9LABR</name>
<dbReference type="PANTHER" id="PTHR44813">
    <property type="entry name" value="MITOGEN-ACTIVATED PROTEIN KINASE-BINDING PROTEIN 1"/>
    <property type="match status" value="1"/>
</dbReference>
<protein>
    <recommendedName>
        <fullName evidence="1">MABP1/WDR62 first WD40 domain-containing protein</fullName>
    </recommendedName>
</protein>
<keyword evidence="3" id="KW-1185">Reference proteome</keyword>
<dbReference type="InterPro" id="IPR055292">
    <property type="entry name" value="MABP1"/>
</dbReference>
<organism evidence="2 3">
    <name type="scientific">Labrus bergylta</name>
    <name type="common">ballan wrasse</name>
    <dbReference type="NCBI Taxonomy" id="56723"/>
    <lineage>
        <taxon>Eukaryota</taxon>
        <taxon>Metazoa</taxon>
        <taxon>Chordata</taxon>
        <taxon>Craniata</taxon>
        <taxon>Vertebrata</taxon>
        <taxon>Euteleostomi</taxon>
        <taxon>Actinopterygii</taxon>
        <taxon>Neopterygii</taxon>
        <taxon>Teleostei</taxon>
        <taxon>Neoteleostei</taxon>
        <taxon>Acanthomorphata</taxon>
        <taxon>Eupercaria</taxon>
        <taxon>Labriformes</taxon>
        <taxon>Labridae</taxon>
        <taxon>Labrus</taxon>
    </lineage>
</organism>
<dbReference type="GO" id="GO:0005737">
    <property type="term" value="C:cytoplasm"/>
    <property type="evidence" value="ECO:0007669"/>
    <property type="project" value="TreeGrafter"/>
</dbReference>
<dbReference type="GeneTree" id="ENSGT00940000164564"/>
<dbReference type="PANTHER" id="PTHR44813:SF1">
    <property type="entry name" value="MITOGEN-ACTIVATED PROTEIN KINASE-BINDING PROTEIN 1"/>
    <property type="match status" value="1"/>
</dbReference>
<dbReference type="SUPFAM" id="SSF50978">
    <property type="entry name" value="WD40 repeat-like"/>
    <property type="match status" value="1"/>
</dbReference>
<reference evidence="2" key="2">
    <citation type="submission" date="2025-09" db="UniProtKB">
        <authorList>
            <consortium name="Ensembl"/>
        </authorList>
    </citation>
    <scope>IDENTIFICATION</scope>
</reference>
<dbReference type="InterPro" id="IPR056161">
    <property type="entry name" value="WD40_MABP1-WDR62_1st"/>
</dbReference>
<dbReference type="Ensembl" id="ENSLBET00000033877.1">
    <property type="protein sequence ID" value="ENSLBEP00000032431.1"/>
    <property type="gene ID" value="ENSLBEG00000024444.1"/>
</dbReference>